<reference evidence="5 6" key="1">
    <citation type="submission" date="2018-09" db="EMBL/GenBank/DDBJ databases">
        <title>Hymenobacter medium sp. nov., isolated from R2A medium.</title>
        <authorList>
            <person name="Yingchao G."/>
        </authorList>
    </citation>
    <scope>NUCLEOTIDE SEQUENCE [LARGE SCALE GENOMIC DNA]</scope>
    <source>
        <strain evidence="6">sh-6</strain>
    </source>
</reference>
<evidence type="ECO:0000256" key="1">
    <source>
        <dbReference type="ARBA" id="ARBA00004196"/>
    </source>
</evidence>
<dbReference type="InterPro" id="IPR013740">
    <property type="entry name" value="Redoxin"/>
</dbReference>
<protein>
    <submittedName>
        <fullName evidence="5">TlpA family protein disulfide reductase</fullName>
    </submittedName>
</protein>
<accession>A0A3B7QXG0</accession>
<dbReference type="Pfam" id="PF08534">
    <property type="entry name" value="Redoxin"/>
    <property type="match status" value="1"/>
</dbReference>
<keyword evidence="2" id="KW-0201">Cytochrome c-type biogenesis</keyword>
<dbReference type="InterPro" id="IPR050553">
    <property type="entry name" value="Thioredoxin_ResA/DsbE_sf"/>
</dbReference>
<dbReference type="Gene3D" id="3.40.30.10">
    <property type="entry name" value="Glutaredoxin"/>
    <property type="match status" value="1"/>
</dbReference>
<evidence type="ECO:0000313" key="5">
    <source>
        <dbReference type="EMBL" id="AYA36022.1"/>
    </source>
</evidence>
<evidence type="ECO:0000256" key="3">
    <source>
        <dbReference type="ARBA" id="ARBA00023284"/>
    </source>
</evidence>
<comment type="subcellular location">
    <subcellularLocation>
        <location evidence="1">Cell envelope</location>
    </subcellularLocation>
</comment>
<dbReference type="SUPFAM" id="SSF52833">
    <property type="entry name" value="Thioredoxin-like"/>
    <property type="match status" value="1"/>
</dbReference>
<evidence type="ECO:0000256" key="2">
    <source>
        <dbReference type="ARBA" id="ARBA00022748"/>
    </source>
</evidence>
<dbReference type="InterPro" id="IPR036249">
    <property type="entry name" value="Thioredoxin-like_sf"/>
</dbReference>
<dbReference type="GO" id="GO:0017004">
    <property type="term" value="P:cytochrome complex assembly"/>
    <property type="evidence" value="ECO:0007669"/>
    <property type="project" value="UniProtKB-KW"/>
</dbReference>
<dbReference type="InterPro" id="IPR017937">
    <property type="entry name" value="Thioredoxin_CS"/>
</dbReference>
<keyword evidence="6" id="KW-1185">Reference proteome</keyword>
<dbReference type="EMBL" id="CP032317">
    <property type="protein sequence ID" value="AYA36022.1"/>
    <property type="molecule type" value="Genomic_DNA"/>
</dbReference>
<dbReference type="AlphaFoldDB" id="A0A3B7QXG0"/>
<dbReference type="GO" id="GO:0030313">
    <property type="term" value="C:cell envelope"/>
    <property type="evidence" value="ECO:0007669"/>
    <property type="project" value="UniProtKB-SubCell"/>
</dbReference>
<dbReference type="InterPro" id="IPR013766">
    <property type="entry name" value="Thioredoxin_domain"/>
</dbReference>
<evidence type="ECO:0000259" key="4">
    <source>
        <dbReference type="PROSITE" id="PS51352"/>
    </source>
</evidence>
<dbReference type="PROSITE" id="PS51352">
    <property type="entry name" value="THIOREDOXIN_2"/>
    <property type="match status" value="1"/>
</dbReference>
<evidence type="ECO:0000313" key="6">
    <source>
        <dbReference type="Proteomes" id="UP000262802"/>
    </source>
</evidence>
<feature type="domain" description="Thioredoxin" evidence="4">
    <location>
        <begin position="42"/>
        <end position="198"/>
    </location>
</feature>
<sequence>MNHLLTTLWRQLRRSAFVTVPLALYLTGWHTELIGRVQQAVLATGLLAPTLPETPPTSAAKADYTLPLRTLDGRRTTLGELRGRVVVLNLWATWCPPCVAEMPSLQRLHEQLQPGTDRISLALVSVDDSPEKVRKFVARRGFTMPVYTLDGNVPRVFDTQSIPTTFIIAPNGDIVSRHEGMAQYDNPAMLKFLRKQQR</sequence>
<organism evidence="5 6">
    <name type="scientific">Hymenobacter oligotrophus</name>
    <dbReference type="NCBI Taxonomy" id="2319843"/>
    <lineage>
        <taxon>Bacteria</taxon>
        <taxon>Pseudomonadati</taxon>
        <taxon>Bacteroidota</taxon>
        <taxon>Cytophagia</taxon>
        <taxon>Cytophagales</taxon>
        <taxon>Hymenobacteraceae</taxon>
        <taxon>Hymenobacter</taxon>
    </lineage>
</organism>
<dbReference type="PROSITE" id="PS00194">
    <property type="entry name" value="THIOREDOXIN_1"/>
    <property type="match status" value="1"/>
</dbReference>
<dbReference type="GO" id="GO:0016491">
    <property type="term" value="F:oxidoreductase activity"/>
    <property type="evidence" value="ECO:0007669"/>
    <property type="project" value="InterPro"/>
</dbReference>
<keyword evidence="3" id="KW-0676">Redox-active center</keyword>
<dbReference type="Proteomes" id="UP000262802">
    <property type="component" value="Chromosome"/>
</dbReference>
<name>A0A3B7QXG0_9BACT</name>
<dbReference type="KEGG" id="hyh:D3Y59_02490"/>
<dbReference type="OrthoDB" id="6399635at2"/>
<dbReference type="PANTHER" id="PTHR42852">
    <property type="entry name" value="THIOL:DISULFIDE INTERCHANGE PROTEIN DSBE"/>
    <property type="match status" value="1"/>
</dbReference>
<dbReference type="PANTHER" id="PTHR42852:SF13">
    <property type="entry name" value="PROTEIN DIPZ"/>
    <property type="match status" value="1"/>
</dbReference>
<proteinExistence type="predicted"/>
<dbReference type="CDD" id="cd02966">
    <property type="entry name" value="TlpA_like_family"/>
    <property type="match status" value="1"/>
</dbReference>
<gene>
    <name evidence="5" type="ORF">D3Y59_02490</name>
</gene>